<sequence>MKKTMIAATILITLVVACVLFNQFYAAQNNDSPPLPDNESPNTAMSSDPVDDSETSLSVQEMRADLDYLVTTLEQVHPSLINGWNKEQQEAIDTVYNQLNAPLTKDQFYYYAIEIITLLQDAHSFISPYSNSTKSLSMSVYWTEEGPVVLNSTLNLQRGDLLISLGGLKSQELVSELKKVISAENEEWVKMRGSGVMITDSFLKHLNLVKEDTVEISVKRNGEILSFNLPFNKKNVQESMNTPFDTGNGNYSYTINKDLSLGILQINACIFDEEYKNTLQNFFAEVNQLKVNHVAVDLRNNTGGDSRVIDEFLRYVNVDKFTTFSGLVRFSPQAKELRNGDLSSGFERFPSAEMKNTNQVSSAFSGKLYALTSAKTFSSGNMFAVMLQDNKIGTIIGEPTGNQPSAYGDILEFSLPHSQFQFSLSYKQFLRPNEKLNEQLTLEPDIPVYTTRQDIIDGRDAQLSKLEEMIKTEQ</sequence>
<dbReference type="PANTHER" id="PTHR32060">
    <property type="entry name" value="TAIL-SPECIFIC PROTEASE"/>
    <property type="match status" value="1"/>
</dbReference>
<keyword evidence="5" id="KW-1185">Reference proteome</keyword>
<dbReference type="STRING" id="670482.SAMN04488542_101371"/>
<dbReference type="Proteomes" id="UP000198972">
    <property type="component" value="Unassembled WGS sequence"/>
</dbReference>
<gene>
    <name evidence="4" type="ORF">SAMN04488542_101371</name>
</gene>
<evidence type="ECO:0000259" key="3">
    <source>
        <dbReference type="SMART" id="SM00245"/>
    </source>
</evidence>
<dbReference type="EMBL" id="FNBG01000001">
    <property type="protein sequence ID" value="SDE68143.1"/>
    <property type="molecule type" value="Genomic_DNA"/>
</dbReference>
<reference evidence="4 5" key="1">
    <citation type="submission" date="2016-10" db="EMBL/GenBank/DDBJ databases">
        <authorList>
            <person name="de Groot N.N."/>
        </authorList>
    </citation>
    <scope>NUCLEOTIDE SEQUENCE [LARGE SCALE GENOMIC DNA]</scope>
    <source>
        <strain evidence="4 5">DSM 28129</strain>
    </source>
</reference>
<keyword evidence="2" id="KW-0732">Signal</keyword>
<dbReference type="SMART" id="SM00245">
    <property type="entry name" value="TSPc"/>
    <property type="match status" value="1"/>
</dbReference>
<dbReference type="GO" id="GO:0006508">
    <property type="term" value="P:proteolysis"/>
    <property type="evidence" value="ECO:0007669"/>
    <property type="project" value="UniProtKB-KW"/>
</dbReference>
<name>A0A1G7EWU7_9BACL</name>
<keyword evidence="4" id="KW-0645">Protease</keyword>
<feature type="domain" description="Tail specific protease" evidence="3">
    <location>
        <begin position="211"/>
        <end position="449"/>
    </location>
</feature>
<dbReference type="AlphaFoldDB" id="A0A1G7EWU7"/>
<dbReference type="Pfam" id="PF03572">
    <property type="entry name" value="Peptidase_S41"/>
    <property type="match status" value="1"/>
</dbReference>
<dbReference type="GO" id="GO:0007165">
    <property type="term" value="P:signal transduction"/>
    <property type="evidence" value="ECO:0007669"/>
    <property type="project" value="TreeGrafter"/>
</dbReference>
<dbReference type="PANTHER" id="PTHR32060:SF30">
    <property type="entry name" value="CARBOXY-TERMINAL PROCESSING PROTEASE CTPA"/>
    <property type="match status" value="1"/>
</dbReference>
<evidence type="ECO:0000313" key="4">
    <source>
        <dbReference type="EMBL" id="SDE68143.1"/>
    </source>
</evidence>
<dbReference type="InterPro" id="IPR029045">
    <property type="entry name" value="ClpP/crotonase-like_dom_sf"/>
</dbReference>
<organism evidence="4 5">
    <name type="scientific">Fontibacillus panacisegetis</name>
    <dbReference type="NCBI Taxonomy" id="670482"/>
    <lineage>
        <taxon>Bacteria</taxon>
        <taxon>Bacillati</taxon>
        <taxon>Bacillota</taxon>
        <taxon>Bacilli</taxon>
        <taxon>Bacillales</taxon>
        <taxon>Paenibacillaceae</taxon>
        <taxon>Fontibacillus</taxon>
    </lineage>
</organism>
<dbReference type="RefSeq" id="WP_091226231.1">
    <property type="nucleotide sequence ID" value="NZ_FNBG01000001.1"/>
</dbReference>
<feature type="region of interest" description="Disordered" evidence="1">
    <location>
        <begin position="30"/>
        <end position="56"/>
    </location>
</feature>
<dbReference type="InterPro" id="IPR005151">
    <property type="entry name" value="Tail-specific_protease"/>
</dbReference>
<evidence type="ECO:0000313" key="5">
    <source>
        <dbReference type="Proteomes" id="UP000198972"/>
    </source>
</evidence>
<dbReference type="GO" id="GO:0030288">
    <property type="term" value="C:outer membrane-bounded periplasmic space"/>
    <property type="evidence" value="ECO:0007669"/>
    <property type="project" value="TreeGrafter"/>
</dbReference>
<feature type="chain" id="PRO_5011712466" evidence="2">
    <location>
        <begin position="27"/>
        <end position="474"/>
    </location>
</feature>
<keyword evidence="4" id="KW-0378">Hydrolase</keyword>
<dbReference type="PROSITE" id="PS51257">
    <property type="entry name" value="PROKAR_LIPOPROTEIN"/>
    <property type="match status" value="1"/>
</dbReference>
<protein>
    <submittedName>
        <fullName evidence="4">C-terminal processing protease CtpA/Prc, contains a PDZ domain</fullName>
    </submittedName>
</protein>
<dbReference type="GO" id="GO:0008236">
    <property type="term" value="F:serine-type peptidase activity"/>
    <property type="evidence" value="ECO:0007669"/>
    <property type="project" value="InterPro"/>
</dbReference>
<evidence type="ECO:0000256" key="2">
    <source>
        <dbReference type="SAM" id="SignalP"/>
    </source>
</evidence>
<feature type="signal peptide" evidence="2">
    <location>
        <begin position="1"/>
        <end position="26"/>
    </location>
</feature>
<dbReference type="GO" id="GO:0004175">
    <property type="term" value="F:endopeptidase activity"/>
    <property type="evidence" value="ECO:0007669"/>
    <property type="project" value="TreeGrafter"/>
</dbReference>
<accession>A0A1G7EWU7</accession>
<dbReference type="SUPFAM" id="SSF52096">
    <property type="entry name" value="ClpP/crotonase"/>
    <property type="match status" value="1"/>
</dbReference>
<dbReference type="Gene3D" id="3.90.226.10">
    <property type="entry name" value="2-enoyl-CoA Hydratase, Chain A, domain 1"/>
    <property type="match status" value="1"/>
</dbReference>
<dbReference type="OrthoDB" id="3177522at2"/>
<evidence type="ECO:0000256" key="1">
    <source>
        <dbReference type="SAM" id="MobiDB-lite"/>
    </source>
</evidence>
<proteinExistence type="predicted"/>